<feature type="chain" id="PRO_5032859568" description="Carbohydrate-binding domain-containing protein" evidence="1">
    <location>
        <begin position="22"/>
        <end position="1084"/>
    </location>
</feature>
<dbReference type="Proteomes" id="UP000435649">
    <property type="component" value="Unassembled WGS sequence"/>
</dbReference>
<dbReference type="Pfam" id="PF06452">
    <property type="entry name" value="CBM9_1"/>
    <property type="match status" value="1"/>
</dbReference>
<protein>
    <recommendedName>
        <fullName evidence="2">Carbohydrate-binding domain-containing protein</fullName>
    </recommendedName>
</protein>
<dbReference type="CDD" id="cd00241">
    <property type="entry name" value="DOMON_like"/>
    <property type="match status" value="1"/>
</dbReference>
<dbReference type="Gene3D" id="3.20.20.80">
    <property type="entry name" value="Glycosidases"/>
    <property type="match status" value="1"/>
</dbReference>
<organism evidence="3 4">
    <name type="scientific">Victivallis lenta</name>
    <dbReference type="NCBI Taxonomy" id="2606640"/>
    <lineage>
        <taxon>Bacteria</taxon>
        <taxon>Pseudomonadati</taxon>
        <taxon>Lentisphaerota</taxon>
        <taxon>Lentisphaeria</taxon>
        <taxon>Victivallales</taxon>
        <taxon>Victivallaceae</taxon>
        <taxon>Victivallis</taxon>
    </lineage>
</organism>
<dbReference type="RefSeq" id="WP_154417558.1">
    <property type="nucleotide sequence ID" value="NZ_VUNS01000005.1"/>
</dbReference>
<evidence type="ECO:0000313" key="4">
    <source>
        <dbReference type="Proteomes" id="UP000435649"/>
    </source>
</evidence>
<dbReference type="SUPFAM" id="SSF51445">
    <property type="entry name" value="(Trans)glycosidases"/>
    <property type="match status" value="1"/>
</dbReference>
<comment type="caution">
    <text evidence="3">The sequence shown here is derived from an EMBL/GenBank/DDBJ whole genome shotgun (WGS) entry which is preliminary data.</text>
</comment>
<evidence type="ECO:0000313" key="3">
    <source>
        <dbReference type="EMBL" id="MST96813.1"/>
    </source>
</evidence>
<dbReference type="Gene3D" id="2.60.40.1190">
    <property type="match status" value="1"/>
</dbReference>
<reference evidence="3 4" key="1">
    <citation type="submission" date="2019-08" db="EMBL/GenBank/DDBJ databases">
        <title>In-depth cultivation of the pig gut microbiome towards novel bacterial diversity and tailored functional studies.</title>
        <authorList>
            <person name="Wylensek D."/>
            <person name="Hitch T.C.A."/>
            <person name="Clavel T."/>
        </authorList>
    </citation>
    <scope>NUCLEOTIDE SEQUENCE [LARGE SCALE GENOMIC DNA]</scope>
    <source>
        <strain evidence="3 4">BBE-744-WT-12</strain>
    </source>
</reference>
<dbReference type="AlphaFoldDB" id="A0A844G0Z1"/>
<dbReference type="GO" id="GO:0030246">
    <property type="term" value="F:carbohydrate binding"/>
    <property type="evidence" value="ECO:0007669"/>
    <property type="project" value="InterPro"/>
</dbReference>
<dbReference type="InterPro" id="IPR017853">
    <property type="entry name" value="GH"/>
</dbReference>
<dbReference type="GO" id="GO:0004553">
    <property type="term" value="F:hydrolase activity, hydrolyzing O-glycosyl compounds"/>
    <property type="evidence" value="ECO:0007669"/>
    <property type="project" value="InterPro"/>
</dbReference>
<dbReference type="EMBL" id="VUNS01000005">
    <property type="protein sequence ID" value="MST96813.1"/>
    <property type="molecule type" value="Genomic_DNA"/>
</dbReference>
<dbReference type="GO" id="GO:0016052">
    <property type="term" value="P:carbohydrate catabolic process"/>
    <property type="evidence" value="ECO:0007669"/>
    <property type="project" value="InterPro"/>
</dbReference>
<dbReference type="InterPro" id="IPR010502">
    <property type="entry name" value="Carb-bd_dom_fam9"/>
</dbReference>
<feature type="domain" description="Carbohydrate-binding" evidence="2">
    <location>
        <begin position="910"/>
        <end position="1079"/>
    </location>
</feature>
<feature type="signal peptide" evidence="1">
    <location>
        <begin position="1"/>
        <end position="21"/>
    </location>
</feature>
<evidence type="ECO:0000259" key="2">
    <source>
        <dbReference type="Pfam" id="PF06452"/>
    </source>
</evidence>
<gene>
    <name evidence="3" type="ORF">FYJ85_07105</name>
</gene>
<accession>A0A844G0Z1</accession>
<evidence type="ECO:0000256" key="1">
    <source>
        <dbReference type="SAM" id="SignalP"/>
    </source>
</evidence>
<keyword evidence="4" id="KW-1185">Reference proteome</keyword>
<dbReference type="SUPFAM" id="SSF49344">
    <property type="entry name" value="CBD9-like"/>
    <property type="match status" value="1"/>
</dbReference>
<keyword evidence="1" id="KW-0732">Signal</keyword>
<proteinExistence type="predicted"/>
<name>A0A844G0Z1_9BACT</name>
<sequence length="1084" mass="118365">MRTFYLLCAAGVLAAVQPAAAVTLYPSGGGANLRVPVIPPVAGGAAGKCVDFENVSFTYPLAPHFAAAARSSASFYLRDLPRRAEKAALVFTGADGKKLEVVIPAAAAGRGVALRSGPETAAAPELPTTDRWRKFTLEFGGGRATLTGGSRQLAIGIPENFTPVRLSVYAAVIDELHLASGGATLKLDWEHDYAARVEPAAGNGGVTAVFHGFDNYAVSVEPARRDCPTLQLTNSTGETRRVNLAFRIVSEIGKLDRSWTESRELAPGRERFETIRFPFELRSDLYHLTVKTVGTDADRERRFHFFRAEPRGEKAGPGLFGLHDADVNLFGFWPDALPLRFAHKYLRWGYVVGPAWVRDWNGNHGLDPATPPGEWNWNEKIDWELASGRELYVCLYGTPLLDWQRARPYERMRKLAWGWAGGFPELKSYGAFIRAAAERYRGRIRRWEIENEPNASGHMPDKPEDYAEITRTVSRELRAADPSNFIYGISGTSTFVPWMKKTLDSGADMDAVSWHTYTTPNQPDRIGLAAMLEEAKRAARTHKLNRFMNSETGVLCVMRYRADEAIPPAEVAEKTAARAPGFVSKNAWPGKVNDEYQASASMVKNAAINLLAGCEGFIFFGWNPKWPKNPEKWLESSPNFSLLGATAAGERTPNLLTLAVGVLAAQFEGVLTDPAPRTIADAAVRGGIFRKADGGEVALLWPSSDTGSLLLDSPSPELELVTLYGERSKLQPNGGGGGMHRYLLTLEEQPVYLHAKRPGMKLLPSPVDRITVTGPEEAQGTIRFTLLNRSGRNRETAVRALASGEASVTPAAGTIEIAPKKRRNLEFSYRLRPGAPREIRLPFAVALPDGGEYRTTVEIVNKPSIVIPRLAAAPDLSSPEAMDRIPGIALNSAEQAVIGRPPKLASLQEESFWGGPDELSGTLRLAYDDEALYIKLEACDAYRKPPVPWPGVLGSGAELFFDFRRPGGGLGNANYASGVYQFLLRPGIAGAAPALYSPQMADPQKNGVEIRSGETGKGYFAAVRIPWRAVTPDGRKPEKFGFDFGLNGAYPDKPGRKTQLMLYGTPLNFRNAADFGVVRTKQDN</sequence>